<dbReference type="CDD" id="cd16018">
    <property type="entry name" value="Enpp"/>
    <property type="match status" value="1"/>
</dbReference>
<accession>A0A4R2E730</accession>
<comment type="caution">
    <text evidence="1">The sequence shown here is derived from an EMBL/GenBank/DDBJ whole genome shotgun (WGS) entry which is preliminary data.</text>
</comment>
<gene>
    <name evidence="1" type="ORF">CLV25_11448</name>
</gene>
<dbReference type="Gene3D" id="3.30.1360.180">
    <property type="match status" value="1"/>
</dbReference>
<evidence type="ECO:0000313" key="1">
    <source>
        <dbReference type="EMBL" id="TCN63893.1"/>
    </source>
</evidence>
<name>A0A4R2E730_9BACT</name>
<evidence type="ECO:0000313" key="2">
    <source>
        <dbReference type="Proteomes" id="UP000294830"/>
    </source>
</evidence>
<dbReference type="GO" id="GO:0016787">
    <property type="term" value="F:hydrolase activity"/>
    <property type="evidence" value="ECO:0007669"/>
    <property type="project" value="UniProtKB-ARBA"/>
</dbReference>
<dbReference type="PANTHER" id="PTHR10151:SF120">
    <property type="entry name" value="BIS(5'-ADENOSYL)-TRIPHOSPHATASE"/>
    <property type="match status" value="1"/>
</dbReference>
<dbReference type="InterPro" id="IPR017850">
    <property type="entry name" value="Alkaline_phosphatase_core_sf"/>
</dbReference>
<proteinExistence type="predicted"/>
<dbReference type="Proteomes" id="UP000294830">
    <property type="component" value="Unassembled WGS sequence"/>
</dbReference>
<dbReference type="AlphaFoldDB" id="A0A4R2E730"/>
<dbReference type="RefSeq" id="WP_131840043.1">
    <property type="nucleotide sequence ID" value="NZ_SLWB01000014.1"/>
</dbReference>
<dbReference type="EMBL" id="SLWB01000014">
    <property type="protein sequence ID" value="TCN63893.1"/>
    <property type="molecule type" value="Genomic_DNA"/>
</dbReference>
<organism evidence="1 2">
    <name type="scientific">Acetobacteroides hydrogenigenes</name>
    <dbReference type="NCBI Taxonomy" id="979970"/>
    <lineage>
        <taxon>Bacteria</taxon>
        <taxon>Pseudomonadati</taxon>
        <taxon>Bacteroidota</taxon>
        <taxon>Bacteroidia</taxon>
        <taxon>Bacteroidales</taxon>
        <taxon>Rikenellaceae</taxon>
        <taxon>Acetobacteroides</taxon>
    </lineage>
</organism>
<dbReference type="OrthoDB" id="9766127at2"/>
<dbReference type="Gene3D" id="3.40.720.10">
    <property type="entry name" value="Alkaline Phosphatase, subunit A"/>
    <property type="match status" value="1"/>
</dbReference>
<dbReference type="SUPFAM" id="SSF53649">
    <property type="entry name" value="Alkaline phosphatase-like"/>
    <property type="match status" value="1"/>
</dbReference>
<dbReference type="InterPro" id="IPR002591">
    <property type="entry name" value="Phosphodiest/P_Trfase"/>
</dbReference>
<dbReference type="Pfam" id="PF01663">
    <property type="entry name" value="Phosphodiest"/>
    <property type="match status" value="1"/>
</dbReference>
<protein>
    <submittedName>
        <fullName evidence="1">Alkaline phosphatase D</fullName>
    </submittedName>
</protein>
<sequence length="405" mass="45929">MRKIILSTLGLLFAVGLFAQEQYVVLVSMDGFRWDYSQMYHTPNLDKMAREGVSAKSLVPCFPSKTFPNHYSMATGLYPDHHGIVNNSFYAPEFNESFSLSNLKAKYDPKFYGGEPIWNTAERQGVKAASFFWVGSEIPINGRQPSIWKPYDGAVPFSDRVDSVVSWLKRPVLDRPRLVLLYFHEPDKVSHNNGPMCKETKVVVEELDSLIGVLRAKLNALPHAEKVSLIVVSDHGMAPISIDRVVELGKRIKPEWVDQVQADNPAMNIKAKTHFFDSVYNALTCTPHIKVWKSKEMPERLNYGKNPRTLDFTVVADSLWSITWRLRSIKAEDYSKGTHGYDPEYKAMHGIFYACGPMFKSGTLTRSFENLNVYNIVCRVLGITPSHNDGDPKVLDWIFGDPSKK</sequence>
<dbReference type="PANTHER" id="PTHR10151">
    <property type="entry name" value="ECTONUCLEOTIDE PYROPHOSPHATASE/PHOSPHODIESTERASE"/>
    <property type="match status" value="1"/>
</dbReference>
<reference evidence="1 2" key="1">
    <citation type="submission" date="2019-03" db="EMBL/GenBank/DDBJ databases">
        <title>Genomic Encyclopedia of Archaeal and Bacterial Type Strains, Phase II (KMG-II): from individual species to whole genera.</title>
        <authorList>
            <person name="Goeker M."/>
        </authorList>
    </citation>
    <scope>NUCLEOTIDE SEQUENCE [LARGE SCALE GENOMIC DNA]</scope>
    <source>
        <strain evidence="1 2">RL-C</strain>
    </source>
</reference>
<keyword evidence="2" id="KW-1185">Reference proteome</keyword>